<evidence type="ECO:0000313" key="1">
    <source>
        <dbReference type="EMBL" id="RNA17868.1"/>
    </source>
</evidence>
<evidence type="ECO:0000313" key="2">
    <source>
        <dbReference type="Proteomes" id="UP000276133"/>
    </source>
</evidence>
<keyword evidence="2" id="KW-1185">Reference proteome</keyword>
<comment type="caution">
    <text evidence="1">The sequence shown here is derived from an EMBL/GenBank/DDBJ whole genome shotgun (WGS) entry which is preliminary data.</text>
</comment>
<organism evidence="1 2">
    <name type="scientific">Brachionus plicatilis</name>
    <name type="common">Marine rotifer</name>
    <name type="synonym">Brachionus muelleri</name>
    <dbReference type="NCBI Taxonomy" id="10195"/>
    <lineage>
        <taxon>Eukaryota</taxon>
        <taxon>Metazoa</taxon>
        <taxon>Spiralia</taxon>
        <taxon>Gnathifera</taxon>
        <taxon>Rotifera</taxon>
        <taxon>Eurotatoria</taxon>
        <taxon>Monogononta</taxon>
        <taxon>Pseudotrocha</taxon>
        <taxon>Ploima</taxon>
        <taxon>Brachionidae</taxon>
        <taxon>Brachionus</taxon>
    </lineage>
</organism>
<accession>A0A3M7R3P6</accession>
<protein>
    <submittedName>
        <fullName evidence="1">Uncharacterized protein</fullName>
    </submittedName>
</protein>
<proteinExistence type="predicted"/>
<dbReference type="Proteomes" id="UP000276133">
    <property type="component" value="Unassembled WGS sequence"/>
</dbReference>
<dbReference type="EMBL" id="REGN01004356">
    <property type="protein sequence ID" value="RNA17868.1"/>
    <property type="molecule type" value="Genomic_DNA"/>
</dbReference>
<gene>
    <name evidence="1" type="ORF">BpHYR1_043239</name>
</gene>
<dbReference type="AlphaFoldDB" id="A0A3M7R3P6"/>
<sequence>MGSIIPLRIWTEQEMVLLFKLAELAVKEKARSGKNSSRNVVIDFPSNIAQQRNYAIKLFIHFFYRDNKIYMIICIGIIMTANCSKNRVAFSSQLFLLFWKDKPHKILNLKYWLSKNKEHLYTDIQSCSSILKSQVKFKINFIDQFKLEALLCIFTSDSFSMLEMFDANFLNIQNLGMKHQKSDTNQSINLVKIFYKNSTYNKNVIEKEAISLMRISHTLRIATIQTRRLCGKANKVVGFLASTRFFSNSITELVWSLPGLNSFCLTLSYTPCK</sequence>
<name>A0A3M7R3P6_BRAPC</name>
<reference evidence="1 2" key="1">
    <citation type="journal article" date="2018" name="Sci. Rep.">
        <title>Genomic signatures of local adaptation to the degree of environmental predictability in rotifers.</title>
        <authorList>
            <person name="Franch-Gras L."/>
            <person name="Hahn C."/>
            <person name="Garcia-Roger E.M."/>
            <person name="Carmona M.J."/>
            <person name="Serra M."/>
            <person name="Gomez A."/>
        </authorList>
    </citation>
    <scope>NUCLEOTIDE SEQUENCE [LARGE SCALE GENOMIC DNA]</scope>
    <source>
        <strain evidence="1">HYR1</strain>
    </source>
</reference>